<dbReference type="AlphaFoldDB" id="A0A9W8XTE2"/>
<dbReference type="RefSeq" id="XP_056074667.1">
    <property type="nucleotide sequence ID" value="XM_056211194.1"/>
</dbReference>
<keyword evidence="3" id="KW-1185">Reference proteome</keyword>
<sequence length="361" mass="40250">MSNMRIWAFLLAVLPSCCLVSTLSFSHDFNGTVPSIPGITNFSYPTASSHIESGFADGLVNTAIHQPWPFLRGLKYSTRTIRYCYADQASQDAIECKVNAAMNLWFEVLGGKPGPDTGFNFYFSRAFAQGNVQFCYAKDSYNSKTAQGQWNAALHDKQDALVVSYRPVDENGNKPATSASLGYTPDNAMFPWQSRQARHYMQIADKDDVPRIAHELGHDTVIEYRPQNIAGYADALAAAIKDGVPEAEARNKLRDDVAFCQKYNFRGSAYVKGSDQPGIIQGDPTQGPLDFDFDSIMIYPSDAETDTAACRNDIAKCPMVRRVGQDQNGNAKFEYFPAKYKPSAKDAEFIRKHYPWEQTEN</sequence>
<feature type="chain" id="PRO_5040901223" evidence="1">
    <location>
        <begin position="25"/>
        <end position="361"/>
    </location>
</feature>
<dbReference type="EMBL" id="JAPEUX010000002">
    <property type="protein sequence ID" value="KAJ4357808.1"/>
    <property type="molecule type" value="Genomic_DNA"/>
</dbReference>
<name>A0A9W8XTE2_9PLEO</name>
<protein>
    <submittedName>
        <fullName evidence="2">Uncharacterized protein</fullName>
    </submittedName>
</protein>
<evidence type="ECO:0000313" key="2">
    <source>
        <dbReference type="EMBL" id="KAJ4357808.1"/>
    </source>
</evidence>
<reference evidence="2" key="1">
    <citation type="submission" date="2022-10" db="EMBL/GenBank/DDBJ databases">
        <title>Tapping the CABI collections for fungal endophytes: first genome assemblies for Collariella, Neodidymelliopsis, Ascochyta clinopodiicola, Didymella pomorum, Didymosphaeria variabile, Neocosmospora piperis and Neocucurbitaria cava.</title>
        <authorList>
            <person name="Hill R."/>
        </authorList>
    </citation>
    <scope>NUCLEOTIDE SEQUENCE</scope>
    <source>
        <strain evidence="2">IMI 356815</strain>
    </source>
</reference>
<dbReference type="OrthoDB" id="291007at2759"/>
<proteinExistence type="predicted"/>
<dbReference type="Proteomes" id="UP001140513">
    <property type="component" value="Unassembled WGS sequence"/>
</dbReference>
<dbReference type="GeneID" id="80905914"/>
<organism evidence="2 3">
    <name type="scientific">Didymosphaeria variabile</name>
    <dbReference type="NCBI Taxonomy" id="1932322"/>
    <lineage>
        <taxon>Eukaryota</taxon>
        <taxon>Fungi</taxon>
        <taxon>Dikarya</taxon>
        <taxon>Ascomycota</taxon>
        <taxon>Pezizomycotina</taxon>
        <taxon>Dothideomycetes</taxon>
        <taxon>Pleosporomycetidae</taxon>
        <taxon>Pleosporales</taxon>
        <taxon>Massarineae</taxon>
        <taxon>Didymosphaeriaceae</taxon>
        <taxon>Didymosphaeria</taxon>
    </lineage>
</organism>
<evidence type="ECO:0000256" key="1">
    <source>
        <dbReference type="SAM" id="SignalP"/>
    </source>
</evidence>
<gene>
    <name evidence="2" type="ORF">N0V89_002384</name>
</gene>
<comment type="caution">
    <text evidence="2">The sequence shown here is derived from an EMBL/GenBank/DDBJ whole genome shotgun (WGS) entry which is preliminary data.</text>
</comment>
<keyword evidence="1" id="KW-0732">Signal</keyword>
<accession>A0A9W8XTE2</accession>
<evidence type="ECO:0000313" key="3">
    <source>
        <dbReference type="Proteomes" id="UP001140513"/>
    </source>
</evidence>
<feature type="signal peptide" evidence="1">
    <location>
        <begin position="1"/>
        <end position="24"/>
    </location>
</feature>